<keyword evidence="1" id="KW-1133">Transmembrane helix</keyword>
<feature type="transmembrane region" description="Helical" evidence="1">
    <location>
        <begin position="166"/>
        <end position="187"/>
    </location>
</feature>
<feature type="transmembrane region" description="Helical" evidence="1">
    <location>
        <begin position="199"/>
        <end position="216"/>
    </location>
</feature>
<keyword evidence="1" id="KW-0812">Transmembrane</keyword>
<feature type="transmembrane region" description="Helical" evidence="1">
    <location>
        <begin position="284"/>
        <end position="301"/>
    </location>
</feature>
<keyword evidence="1" id="KW-0472">Membrane</keyword>
<feature type="transmembrane region" description="Helical" evidence="1">
    <location>
        <begin position="333"/>
        <end position="351"/>
    </location>
</feature>
<dbReference type="EMBL" id="LBOZ01000001">
    <property type="protein sequence ID" value="KKP48224.1"/>
    <property type="molecule type" value="Genomic_DNA"/>
</dbReference>
<protein>
    <recommendedName>
        <fullName evidence="4">Glycosyltransferase RgtA/B/C/D-like domain-containing protein</fullName>
    </recommendedName>
</protein>
<sequence length="481" mass="56830">MLKKLFFKEYLILGIIVVWAFFLRVYHINTDLLYHRDQGLVAMDIYRIWHEKKISLIGAPTDVDGLFHSPVYYWILTPFYWLGKGDIVYPAVFQILFEMFSLPFLYLAIKKLFDKNTAFLTLVFYAISYSLISYSRWFITVPFILPLTNLFLFTLIYKKGIFINSLLVGMISQTNAAVGVFYLPFLFFHYKKQLNIKNILLIVLGFLIPAIPLIIFQFRHDFITIKTVMNYSSTSAGLGFSFNVPWNNLMIFLKEVNHLTLYPYIFISCLIFIYGLLKIKKEKLLIYTYFLIPFIFLSFYQRGAISFFYIASLPLALSVVVYGILNLLKTIRYLLILTIIVVNIFLLKNIYKPSNALIPIGNANIITLQDRKNVIDWMYKKASSQQFSLWIYTIPYFQDYPWDYLFLTYANNKYKFLPEMTKSFSLNDLKKSVYFFDVYEVDHDNPSRQSSWFNEVDKNFGKSIDNFSSHDIHVELREKIR</sequence>
<feature type="transmembrane region" description="Helical" evidence="1">
    <location>
        <begin position="228"/>
        <end position="246"/>
    </location>
</feature>
<accession>A0A0F9ZVH0</accession>
<evidence type="ECO:0008006" key="4">
    <source>
        <dbReference type="Google" id="ProtNLM"/>
    </source>
</evidence>
<evidence type="ECO:0000313" key="2">
    <source>
        <dbReference type="EMBL" id="KKP48224.1"/>
    </source>
</evidence>
<comment type="caution">
    <text evidence="2">The sequence shown here is derived from an EMBL/GenBank/DDBJ whole genome shotgun (WGS) entry which is preliminary data.</text>
</comment>
<feature type="transmembrane region" description="Helical" evidence="1">
    <location>
        <begin position="87"/>
        <end position="109"/>
    </location>
</feature>
<organism evidence="2 3">
    <name type="scientific">Candidatus Woesebacteria bacterium GW2011_GWA2_33_28</name>
    <dbReference type="NCBI Taxonomy" id="1618561"/>
    <lineage>
        <taxon>Bacteria</taxon>
        <taxon>Candidatus Woeseibacteriota</taxon>
    </lineage>
</organism>
<proteinExistence type="predicted"/>
<gene>
    <name evidence="2" type="ORF">UR38_C0001G0020</name>
</gene>
<evidence type="ECO:0000313" key="3">
    <source>
        <dbReference type="Proteomes" id="UP000033995"/>
    </source>
</evidence>
<dbReference type="Proteomes" id="UP000033995">
    <property type="component" value="Unassembled WGS sequence"/>
</dbReference>
<feature type="transmembrane region" description="Helical" evidence="1">
    <location>
        <begin position="261"/>
        <end position="277"/>
    </location>
</feature>
<feature type="transmembrane region" description="Helical" evidence="1">
    <location>
        <begin position="307"/>
        <end position="328"/>
    </location>
</feature>
<dbReference type="AlphaFoldDB" id="A0A0F9ZVH0"/>
<feature type="transmembrane region" description="Helical" evidence="1">
    <location>
        <begin position="7"/>
        <end position="26"/>
    </location>
</feature>
<feature type="transmembrane region" description="Helical" evidence="1">
    <location>
        <begin position="138"/>
        <end position="157"/>
    </location>
</feature>
<name>A0A0F9ZVH0_9BACT</name>
<reference evidence="2 3" key="1">
    <citation type="journal article" date="2015" name="Nature">
        <title>rRNA introns, odd ribosomes, and small enigmatic genomes across a large radiation of phyla.</title>
        <authorList>
            <person name="Brown C.T."/>
            <person name="Hug L.A."/>
            <person name="Thomas B.C."/>
            <person name="Sharon I."/>
            <person name="Castelle C.J."/>
            <person name="Singh A."/>
            <person name="Wilkins M.J."/>
            <person name="Williams K.H."/>
            <person name="Banfield J.F."/>
        </authorList>
    </citation>
    <scope>NUCLEOTIDE SEQUENCE [LARGE SCALE GENOMIC DNA]</scope>
</reference>
<evidence type="ECO:0000256" key="1">
    <source>
        <dbReference type="SAM" id="Phobius"/>
    </source>
</evidence>
<feature type="transmembrane region" description="Helical" evidence="1">
    <location>
        <begin position="116"/>
        <end position="132"/>
    </location>
</feature>